<gene>
    <name evidence="1" type="ORF">S01H1_38833</name>
</gene>
<comment type="caution">
    <text evidence="1">The sequence shown here is derived from an EMBL/GenBank/DDBJ whole genome shotgun (WGS) entry which is preliminary data.</text>
</comment>
<dbReference type="AlphaFoldDB" id="X0UR84"/>
<accession>X0UR84</accession>
<name>X0UR84_9ZZZZ</name>
<reference evidence="1" key="1">
    <citation type="journal article" date="2014" name="Front. Microbiol.">
        <title>High frequency of phylogenetically diverse reductive dehalogenase-homologous genes in deep subseafloor sedimentary metagenomes.</title>
        <authorList>
            <person name="Kawai M."/>
            <person name="Futagami T."/>
            <person name="Toyoda A."/>
            <person name="Takaki Y."/>
            <person name="Nishi S."/>
            <person name="Hori S."/>
            <person name="Arai W."/>
            <person name="Tsubouchi T."/>
            <person name="Morono Y."/>
            <person name="Uchiyama I."/>
            <person name="Ito T."/>
            <person name="Fujiyama A."/>
            <person name="Inagaki F."/>
            <person name="Takami H."/>
        </authorList>
    </citation>
    <scope>NUCLEOTIDE SEQUENCE</scope>
    <source>
        <strain evidence="1">Expedition CK06-06</strain>
    </source>
</reference>
<dbReference type="EMBL" id="BARS01024466">
    <property type="protein sequence ID" value="GAG08215.1"/>
    <property type="molecule type" value="Genomic_DNA"/>
</dbReference>
<organism evidence="1">
    <name type="scientific">marine sediment metagenome</name>
    <dbReference type="NCBI Taxonomy" id="412755"/>
    <lineage>
        <taxon>unclassified sequences</taxon>
        <taxon>metagenomes</taxon>
        <taxon>ecological metagenomes</taxon>
    </lineage>
</organism>
<sequence length="50" mass="5496">MAKLRENEHLFSDYSDGIVSTDLSTLAAIGTFGFIYPGNWNANLFSIAKV</sequence>
<protein>
    <submittedName>
        <fullName evidence="1">Uncharacterized protein</fullName>
    </submittedName>
</protein>
<feature type="non-terminal residue" evidence="1">
    <location>
        <position position="50"/>
    </location>
</feature>
<proteinExistence type="predicted"/>
<evidence type="ECO:0000313" key="1">
    <source>
        <dbReference type="EMBL" id="GAG08215.1"/>
    </source>
</evidence>